<protein>
    <submittedName>
        <fullName evidence="1">Uncharacterized protein</fullName>
    </submittedName>
</protein>
<dbReference type="Proteomes" id="UP000736787">
    <property type="component" value="Unassembled WGS sequence"/>
</dbReference>
<dbReference type="AlphaFoldDB" id="A0A8T0Y4N3"/>
<evidence type="ECO:0000313" key="3">
    <source>
        <dbReference type="Proteomes" id="UP000735874"/>
    </source>
</evidence>
<accession>A0A8T0Y4N3</accession>
<reference evidence="1" key="1">
    <citation type="submission" date="2018-10" db="EMBL/GenBank/DDBJ databases">
        <title>Effector identification in a new, highly contiguous assembly of the strawberry crown rot pathogen Phytophthora cactorum.</title>
        <authorList>
            <person name="Armitage A.D."/>
            <person name="Nellist C.F."/>
            <person name="Bates H."/>
            <person name="Vickerstaff R.J."/>
            <person name="Harrison R.J."/>
        </authorList>
    </citation>
    <scope>NUCLEOTIDE SEQUENCE</scope>
    <source>
        <strain evidence="1">15-7</strain>
        <strain evidence="2">4040</strain>
    </source>
</reference>
<evidence type="ECO:0000313" key="2">
    <source>
        <dbReference type="EMBL" id="KAG2883139.1"/>
    </source>
</evidence>
<dbReference type="EMBL" id="RCMK01002255">
    <property type="protein sequence ID" value="KAG2883139.1"/>
    <property type="molecule type" value="Genomic_DNA"/>
</dbReference>
<dbReference type="Proteomes" id="UP000735874">
    <property type="component" value="Unassembled WGS sequence"/>
</dbReference>
<gene>
    <name evidence="1" type="ORF">PC113_g23359</name>
    <name evidence="2" type="ORF">PC117_g26089</name>
</gene>
<name>A0A8T0Y4N3_9STRA</name>
<sequence length="70" mass="7647">MTPFGGLANPSGLYLDFGGDRSQSSLAENVDQTARTGCRSEVDVQTTRSYPSRTRSRTCFASLIVARNSW</sequence>
<evidence type="ECO:0000313" key="1">
    <source>
        <dbReference type="EMBL" id="KAG2814095.1"/>
    </source>
</evidence>
<dbReference type="EMBL" id="RCMG01002143">
    <property type="protein sequence ID" value="KAG2814095.1"/>
    <property type="molecule type" value="Genomic_DNA"/>
</dbReference>
<comment type="caution">
    <text evidence="1">The sequence shown here is derived from an EMBL/GenBank/DDBJ whole genome shotgun (WGS) entry which is preliminary data.</text>
</comment>
<proteinExistence type="predicted"/>
<organism evidence="1 3">
    <name type="scientific">Phytophthora cactorum</name>
    <dbReference type="NCBI Taxonomy" id="29920"/>
    <lineage>
        <taxon>Eukaryota</taxon>
        <taxon>Sar</taxon>
        <taxon>Stramenopiles</taxon>
        <taxon>Oomycota</taxon>
        <taxon>Peronosporomycetes</taxon>
        <taxon>Peronosporales</taxon>
        <taxon>Peronosporaceae</taxon>
        <taxon>Phytophthora</taxon>
    </lineage>
</organism>